<dbReference type="Proteomes" id="UP000094741">
    <property type="component" value="Unassembled WGS sequence"/>
</dbReference>
<proteinExistence type="inferred from homology"/>
<dbReference type="InterPro" id="IPR015813">
    <property type="entry name" value="Pyrv/PenolPyrv_kinase-like_dom"/>
</dbReference>
<comment type="caution">
    <text evidence="6">The sequence shown here is derived from an EMBL/GenBank/DDBJ whole genome shotgun (WGS) entry which is preliminary data.</text>
</comment>
<dbReference type="Gene3D" id="3.20.20.60">
    <property type="entry name" value="Phosphoenolpyruvate-binding domains"/>
    <property type="match status" value="1"/>
</dbReference>
<feature type="domain" description="PEP-utilising enzyme C-terminal" evidence="5">
    <location>
        <begin position="87"/>
        <end position="264"/>
    </location>
</feature>
<evidence type="ECO:0000313" key="6">
    <source>
        <dbReference type="EMBL" id="OEE34631.1"/>
    </source>
</evidence>
<reference evidence="6 7" key="1">
    <citation type="journal article" date="2012" name="Science">
        <title>Ecological populations of bacteria act as socially cohesive units of antibiotic production and resistance.</title>
        <authorList>
            <person name="Cordero O.X."/>
            <person name="Wildschutte H."/>
            <person name="Kirkup B."/>
            <person name="Proehl S."/>
            <person name="Ngo L."/>
            <person name="Hussain F."/>
            <person name="Le Roux F."/>
            <person name="Mincer T."/>
            <person name="Polz M.F."/>
        </authorList>
    </citation>
    <scope>NUCLEOTIDE SEQUENCE [LARGE SCALE GENOMIC DNA]</scope>
    <source>
        <strain evidence="6 7">ZF-129</strain>
    </source>
</reference>
<dbReference type="InterPro" id="IPR040442">
    <property type="entry name" value="Pyrv_kinase-like_dom_sf"/>
</dbReference>
<evidence type="ECO:0000256" key="4">
    <source>
        <dbReference type="ARBA" id="ARBA00022840"/>
    </source>
</evidence>
<keyword evidence="2" id="KW-0479">Metal-binding</keyword>
<dbReference type="SUPFAM" id="SSF51621">
    <property type="entry name" value="Phosphoenolpyruvate/pyruvate domain"/>
    <property type="match status" value="1"/>
</dbReference>
<evidence type="ECO:0000259" key="5">
    <source>
        <dbReference type="Pfam" id="PF02896"/>
    </source>
</evidence>
<accession>A0A1E5BFM8</accession>
<dbReference type="GO" id="GO:0005524">
    <property type="term" value="F:ATP binding"/>
    <property type="evidence" value="ECO:0007669"/>
    <property type="project" value="UniProtKB-KW"/>
</dbReference>
<comment type="similarity">
    <text evidence="1">Belongs to the PEP-utilizing enzyme family.</text>
</comment>
<protein>
    <submittedName>
        <fullName evidence="6">Phosphoenolpyruvate synthase</fullName>
    </submittedName>
</protein>
<dbReference type="RefSeq" id="WP_017041220.1">
    <property type="nucleotide sequence ID" value="NZ_AJYQ02000089.1"/>
</dbReference>
<dbReference type="PANTHER" id="PTHR43030:SF1">
    <property type="entry name" value="PHOSPHOENOLPYRUVATE SYNTHASE"/>
    <property type="match status" value="1"/>
</dbReference>
<name>A0A1E5BFM8_9VIBR</name>
<dbReference type="InterPro" id="IPR006319">
    <property type="entry name" value="PEP_synth"/>
</dbReference>
<dbReference type="InterPro" id="IPR000121">
    <property type="entry name" value="PEP_util_C"/>
</dbReference>
<keyword evidence="3" id="KW-0547">Nucleotide-binding</keyword>
<evidence type="ECO:0000256" key="3">
    <source>
        <dbReference type="ARBA" id="ARBA00022741"/>
    </source>
</evidence>
<dbReference type="GO" id="GO:0008986">
    <property type="term" value="F:pyruvate, water dikinase activity"/>
    <property type="evidence" value="ECO:0007669"/>
    <property type="project" value="InterPro"/>
</dbReference>
<keyword evidence="4" id="KW-0067">ATP-binding</keyword>
<evidence type="ECO:0000313" key="7">
    <source>
        <dbReference type="Proteomes" id="UP000094741"/>
    </source>
</evidence>
<sequence length="295" mass="32021">MSLPNNNSLVSGLTLGDAFPSSQLQTNGQHIYVSLTELIMDKVFYHPSLVDGNNALSDLEQTSLDAILAGESVQNHFVSSLCTQIESAIKETHTNVRICLSGGDSDAFRSLIAGKIEEKEANPALGARGVIRFASSFYASAFALECQVIKSLREKGIDVEIIVPFVRTLADAATIIDKLAEQGLPRGLNGLKVLFSVDVPSSVLLAERLLHYFDGAAVHLENLAQFTLGIDRTSEKLENSFDVDNEAVVQLIDMMVKGASTSKKPLLFIAHAIEENKKLHHYLLENNALEIVVTG</sequence>
<dbReference type="PANTHER" id="PTHR43030">
    <property type="entry name" value="PHOSPHOENOLPYRUVATE SYNTHASE"/>
    <property type="match status" value="1"/>
</dbReference>
<evidence type="ECO:0000256" key="1">
    <source>
        <dbReference type="ARBA" id="ARBA00007837"/>
    </source>
</evidence>
<dbReference type="EMBL" id="AJYQ02000089">
    <property type="protein sequence ID" value="OEE34631.1"/>
    <property type="molecule type" value="Genomic_DNA"/>
</dbReference>
<keyword evidence="6" id="KW-0670">Pyruvate</keyword>
<dbReference type="eggNOG" id="COG1080">
    <property type="taxonomic scope" value="Bacteria"/>
</dbReference>
<dbReference type="OrthoDB" id="5854851at2"/>
<organism evidence="6 7">
    <name type="scientific">Vibrio genomosp. F10 str. ZF-129</name>
    <dbReference type="NCBI Taxonomy" id="1187848"/>
    <lineage>
        <taxon>Bacteria</taxon>
        <taxon>Pseudomonadati</taxon>
        <taxon>Pseudomonadota</taxon>
        <taxon>Gammaproteobacteria</taxon>
        <taxon>Vibrionales</taxon>
        <taxon>Vibrionaceae</taxon>
        <taxon>Vibrio</taxon>
    </lineage>
</organism>
<dbReference type="AlphaFoldDB" id="A0A1E5BFM8"/>
<gene>
    <name evidence="6" type="ORF">A1QO_07285</name>
</gene>
<evidence type="ECO:0000256" key="2">
    <source>
        <dbReference type="ARBA" id="ARBA00022723"/>
    </source>
</evidence>
<dbReference type="STRING" id="1187848.A1QO_07285"/>
<dbReference type="GO" id="GO:0046872">
    <property type="term" value="F:metal ion binding"/>
    <property type="evidence" value="ECO:0007669"/>
    <property type="project" value="UniProtKB-KW"/>
</dbReference>
<dbReference type="Pfam" id="PF02896">
    <property type="entry name" value="PEP-utilizers_C"/>
    <property type="match status" value="1"/>
</dbReference>